<evidence type="ECO:0000313" key="1">
    <source>
        <dbReference type="EMBL" id="SIT59185.1"/>
    </source>
</evidence>
<name>A0A1R3VH25_9HYPH</name>
<dbReference type="AlphaFoldDB" id="A0A1R3VH25"/>
<protein>
    <submittedName>
        <fullName evidence="1">Uncharacterized protein</fullName>
    </submittedName>
</protein>
<accession>A0A1R3VH25</accession>
<reference evidence="2" key="1">
    <citation type="submission" date="2017-01" db="EMBL/GenBank/DDBJ databases">
        <authorList>
            <person name="Brunel B."/>
        </authorList>
    </citation>
    <scope>NUCLEOTIDE SEQUENCE [LARGE SCALE GENOMIC DNA]</scope>
</reference>
<gene>
    <name evidence="1" type="ORF">BQ8794_70115</name>
</gene>
<proteinExistence type="predicted"/>
<dbReference type="EMBL" id="FTPD01000067">
    <property type="protein sequence ID" value="SIT59185.1"/>
    <property type="molecule type" value="Genomic_DNA"/>
</dbReference>
<keyword evidence="2" id="KW-1185">Reference proteome</keyword>
<organism evidence="1 2">
    <name type="scientific">Mesorhizobium prunaredense</name>
    <dbReference type="NCBI Taxonomy" id="1631249"/>
    <lineage>
        <taxon>Bacteria</taxon>
        <taxon>Pseudomonadati</taxon>
        <taxon>Pseudomonadota</taxon>
        <taxon>Alphaproteobacteria</taxon>
        <taxon>Hyphomicrobiales</taxon>
        <taxon>Phyllobacteriaceae</taxon>
        <taxon>Mesorhizobium</taxon>
    </lineage>
</organism>
<dbReference type="Proteomes" id="UP000188388">
    <property type="component" value="Unassembled WGS sequence"/>
</dbReference>
<evidence type="ECO:0000313" key="2">
    <source>
        <dbReference type="Proteomes" id="UP000188388"/>
    </source>
</evidence>
<sequence length="69" mass="7242">MANQHFGGLLPACRSAVDDPYSSGGGFYPWLSLHRFSEGEGTHRGPGASCALAFMARDAGSDDKNDPPS</sequence>